<gene>
    <name evidence="1" type="ORF">ACFFNX_20735</name>
</gene>
<protein>
    <submittedName>
        <fullName evidence="1">Uncharacterized protein</fullName>
    </submittedName>
</protein>
<evidence type="ECO:0000313" key="1">
    <source>
        <dbReference type="EMBL" id="MFB9834615.1"/>
    </source>
</evidence>
<comment type="caution">
    <text evidence="1">The sequence shown here is derived from an EMBL/GenBank/DDBJ whole genome shotgun (WGS) entry which is preliminary data.</text>
</comment>
<dbReference type="EMBL" id="JBHLZP010000149">
    <property type="protein sequence ID" value="MFB9834615.1"/>
    <property type="molecule type" value="Genomic_DNA"/>
</dbReference>
<name>A0ABV5YHT2_9ACTN</name>
<accession>A0ABV5YHT2</accession>
<proteinExistence type="predicted"/>
<organism evidence="1 2">
    <name type="scientific">Actinoallomurus acaciae</name>
    <dbReference type="NCBI Taxonomy" id="502577"/>
    <lineage>
        <taxon>Bacteria</taxon>
        <taxon>Bacillati</taxon>
        <taxon>Actinomycetota</taxon>
        <taxon>Actinomycetes</taxon>
        <taxon>Streptosporangiales</taxon>
        <taxon>Thermomonosporaceae</taxon>
        <taxon>Actinoallomurus</taxon>
    </lineage>
</organism>
<sequence length="124" mass="13550">MGDLRAEQADFPRNALLNYNGGKGLKAVPGLGDNAFIRPIRVGAESDQKMGQNKSYDTFWSRRLLHGAQLAIMVRNVVIEIEWYGADTVPAPHGGATPHVTEFSDAKAKQQALELARALVTKFS</sequence>
<evidence type="ECO:0000313" key="2">
    <source>
        <dbReference type="Proteomes" id="UP001589627"/>
    </source>
</evidence>
<keyword evidence="2" id="KW-1185">Reference proteome</keyword>
<dbReference type="RefSeq" id="WP_378204550.1">
    <property type="nucleotide sequence ID" value="NZ_JBHLZP010000149.1"/>
</dbReference>
<reference evidence="1 2" key="1">
    <citation type="submission" date="2024-09" db="EMBL/GenBank/DDBJ databases">
        <authorList>
            <person name="Sun Q."/>
            <person name="Mori K."/>
        </authorList>
    </citation>
    <scope>NUCLEOTIDE SEQUENCE [LARGE SCALE GENOMIC DNA]</scope>
    <source>
        <strain evidence="1 2">TBRC 0563</strain>
    </source>
</reference>
<dbReference type="Proteomes" id="UP001589627">
    <property type="component" value="Unassembled WGS sequence"/>
</dbReference>